<evidence type="ECO:0000313" key="2">
    <source>
        <dbReference type="Proteomes" id="UP000001646"/>
    </source>
</evidence>
<dbReference type="InterPro" id="IPR036179">
    <property type="entry name" value="Ig-like_dom_sf"/>
</dbReference>
<accession>A0A803TTS6</accession>
<sequence>TALVCGCLWGSLLDPNAHLFPTQAHLLSSSCVAQPSRNITIEIKREPPLVQVGDSVALIPGGARRNLFSCRWFRGDKYRFFEIVEYMPFNASLDYKDAYSGRESIDLYCRLHIRNLSLWDSNFYRIEKITSNNTWEAGETALLVQGKESGRVSPSPFPPNLPFRWWLHLHNWWQSLLISSLIIWWQWWDQKYFPLPERTLEVINRSSQ</sequence>
<organism evidence="1 2">
    <name type="scientific">Anolis carolinensis</name>
    <name type="common">Green anole</name>
    <name type="synonym">American chameleon</name>
    <dbReference type="NCBI Taxonomy" id="28377"/>
    <lineage>
        <taxon>Eukaryota</taxon>
        <taxon>Metazoa</taxon>
        <taxon>Chordata</taxon>
        <taxon>Craniata</taxon>
        <taxon>Vertebrata</taxon>
        <taxon>Euteleostomi</taxon>
        <taxon>Lepidosauria</taxon>
        <taxon>Squamata</taxon>
        <taxon>Bifurcata</taxon>
        <taxon>Unidentata</taxon>
        <taxon>Episquamata</taxon>
        <taxon>Toxicofera</taxon>
        <taxon>Iguania</taxon>
        <taxon>Dactyloidae</taxon>
        <taxon>Anolis</taxon>
    </lineage>
</organism>
<dbReference type="InParanoid" id="A0A803TTS6"/>
<protein>
    <recommendedName>
        <fullName evidence="3">Immunoglobulin subtype domain-containing protein</fullName>
    </recommendedName>
</protein>
<keyword evidence="2" id="KW-1185">Reference proteome</keyword>
<reference evidence="1" key="1">
    <citation type="submission" date="2009-12" db="EMBL/GenBank/DDBJ databases">
        <title>The Genome Sequence of Anolis carolinensis (Green Anole Lizard).</title>
        <authorList>
            <consortium name="The Genome Sequencing Platform"/>
            <person name="Di Palma F."/>
            <person name="Alfoldi J."/>
            <person name="Heiman D."/>
            <person name="Young S."/>
            <person name="Grabherr M."/>
            <person name="Johnson J."/>
            <person name="Lander E.S."/>
            <person name="Lindblad-Toh K."/>
        </authorList>
    </citation>
    <scope>NUCLEOTIDE SEQUENCE [LARGE SCALE GENOMIC DNA]</scope>
    <source>
        <strain evidence="1">JBL SC #1</strain>
    </source>
</reference>
<dbReference type="Proteomes" id="UP000001646">
    <property type="component" value="Unplaced"/>
</dbReference>
<reference evidence="1" key="2">
    <citation type="submission" date="2025-08" db="UniProtKB">
        <authorList>
            <consortium name="Ensembl"/>
        </authorList>
    </citation>
    <scope>IDENTIFICATION</scope>
</reference>
<dbReference type="GeneTree" id="ENSGT01000000215536"/>
<dbReference type="Ensembl" id="ENSACAT00000036701.1">
    <property type="protein sequence ID" value="ENSACAP00000038616.1"/>
    <property type="gene ID" value="ENSACAG00000036270.1"/>
</dbReference>
<evidence type="ECO:0000313" key="1">
    <source>
        <dbReference type="Ensembl" id="ENSACAP00000038616.1"/>
    </source>
</evidence>
<dbReference type="InterPro" id="IPR013783">
    <property type="entry name" value="Ig-like_fold"/>
</dbReference>
<dbReference type="AlphaFoldDB" id="A0A803TTS6"/>
<name>A0A803TTS6_ANOCA</name>
<evidence type="ECO:0008006" key="3">
    <source>
        <dbReference type="Google" id="ProtNLM"/>
    </source>
</evidence>
<reference evidence="1" key="3">
    <citation type="submission" date="2025-09" db="UniProtKB">
        <authorList>
            <consortium name="Ensembl"/>
        </authorList>
    </citation>
    <scope>IDENTIFICATION</scope>
</reference>
<proteinExistence type="predicted"/>
<dbReference type="SUPFAM" id="SSF48726">
    <property type="entry name" value="Immunoglobulin"/>
    <property type="match status" value="1"/>
</dbReference>
<dbReference type="Gene3D" id="2.60.40.10">
    <property type="entry name" value="Immunoglobulins"/>
    <property type="match status" value="1"/>
</dbReference>